<keyword evidence="4" id="KW-1185">Reference proteome</keyword>
<feature type="compositionally biased region" description="Low complexity" evidence="1">
    <location>
        <begin position="257"/>
        <end position="274"/>
    </location>
</feature>
<feature type="transmembrane region" description="Helical" evidence="2">
    <location>
        <begin position="427"/>
        <end position="447"/>
    </location>
</feature>
<dbReference type="Proteomes" id="UP000546162">
    <property type="component" value="Unassembled WGS sequence"/>
</dbReference>
<dbReference type="EMBL" id="JACHNB010000001">
    <property type="protein sequence ID" value="MBB4737430.1"/>
    <property type="molecule type" value="Genomic_DNA"/>
</dbReference>
<feature type="region of interest" description="Disordered" evidence="1">
    <location>
        <begin position="184"/>
        <end position="237"/>
    </location>
</feature>
<feature type="transmembrane region" description="Helical" evidence="2">
    <location>
        <begin position="467"/>
        <end position="485"/>
    </location>
</feature>
<organism evidence="3 4">
    <name type="scientific">Actinoplanes octamycinicus</name>
    <dbReference type="NCBI Taxonomy" id="135948"/>
    <lineage>
        <taxon>Bacteria</taxon>
        <taxon>Bacillati</taxon>
        <taxon>Actinomycetota</taxon>
        <taxon>Actinomycetes</taxon>
        <taxon>Micromonosporales</taxon>
        <taxon>Micromonosporaceae</taxon>
        <taxon>Actinoplanes</taxon>
    </lineage>
</organism>
<feature type="transmembrane region" description="Helical" evidence="2">
    <location>
        <begin position="528"/>
        <end position="545"/>
    </location>
</feature>
<keyword evidence="2" id="KW-1133">Transmembrane helix</keyword>
<feature type="compositionally biased region" description="Low complexity" evidence="1">
    <location>
        <begin position="204"/>
        <end position="237"/>
    </location>
</feature>
<feature type="region of interest" description="Disordered" evidence="1">
    <location>
        <begin position="257"/>
        <end position="277"/>
    </location>
</feature>
<feature type="transmembrane region" description="Helical" evidence="2">
    <location>
        <begin position="497"/>
        <end position="516"/>
    </location>
</feature>
<sequence length="560" mass="57764">MVALALLVVNDHLLKAAFPGPLTGKLSDAAGLVLAPPLLAALTALIIPRLPARRSGPLAMLTVAAGFALVKTFPYAAALASSAWSLLTPSLIRADVTDLLALPALALSWWSLRRARQAPAPIGSRLFRALRVGVLLPLALFAVAATSPVPTSRATDVLATPDGAIHVRMELSRFSGDWAVSHDGGHTWADEPEPVAARTGISDPSSSPSGPSAASSSGPAATSPSGSPAASSSGPAAVSSAASSAASPAGSAAVPAAGARASLPPGSAPAARRSPQVEACTRDQVCYRVVPGRMAVQTRTGTGPWTTSWAVGELDRRVLQHGYGDVYNVAGQLSSVALGVQEVAGGHVVVVANSRDGFAVRDPDGTWRRIGFPLSRFDDDAPYPLTGDQILAVDRWFAAAVAIFGLALSLTVGGALAARRVGAPSRVWLTLLGPLLAGPPLLLWNLIGRLDPDPTITLGTSGFPAGPLLALIGLICVGSVLSAALQRLDRPSSWPARLTTVVAATVAAHVIAYLAWLRIGLTAERYLYLSYLLFCLAGLTGMIWASRAARPRPVLPWMQP</sequence>
<gene>
    <name evidence="3" type="ORF">BJY16_000889</name>
</gene>
<dbReference type="AlphaFoldDB" id="A0A7W7M584"/>
<dbReference type="RefSeq" id="WP_185037845.1">
    <property type="nucleotide sequence ID" value="NZ_BAABFG010000005.1"/>
</dbReference>
<protein>
    <submittedName>
        <fullName evidence="3">Uncharacterized protein</fullName>
    </submittedName>
</protein>
<reference evidence="3 4" key="1">
    <citation type="submission" date="2020-08" db="EMBL/GenBank/DDBJ databases">
        <title>Sequencing the genomes of 1000 actinobacteria strains.</title>
        <authorList>
            <person name="Klenk H.-P."/>
        </authorList>
    </citation>
    <scope>NUCLEOTIDE SEQUENCE [LARGE SCALE GENOMIC DNA]</scope>
    <source>
        <strain evidence="3 4">DSM 45809</strain>
    </source>
</reference>
<proteinExistence type="predicted"/>
<accession>A0A7W7M584</accession>
<evidence type="ECO:0000313" key="3">
    <source>
        <dbReference type="EMBL" id="MBB4737430.1"/>
    </source>
</evidence>
<feature type="transmembrane region" description="Helical" evidence="2">
    <location>
        <begin position="130"/>
        <end position="149"/>
    </location>
</feature>
<keyword evidence="2" id="KW-0812">Transmembrane</keyword>
<keyword evidence="2" id="KW-0472">Membrane</keyword>
<feature type="transmembrane region" description="Helical" evidence="2">
    <location>
        <begin position="90"/>
        <end position="110"/>
    </location>
</feature>
<feature type="transmembrane region" description="Helical" evidence="2">
    <location>
        <begin position="26"/>
        <end position="46"/>
    </location>
</feature>
<evidence type="ECO:0000313" key="4">
    <source>
        <dbReference type="Proteomes" id="UP000546162"/>
    </source>
</evidence>
<name>A0A7W7M584_9ACTN</name>
<evidence type="ECO:0000256" key="1">
    <source>
        <dbReference type="SAM" id="MobiDB-lite"/>
    </source>
</evidence>
<feature type="transmembrane region" description="Helical" evidence="2">
    <location>
        <begin position="58"/>
        <end position="78"/>
    </location>
</feature>
<feature type="transmembrane region" description="Helical" evidence="2">
    <location>
        <begin position="396"/>
        <end position="418"/>
    </location>
</feature>
<evidence type="ECO:0000256" key="2">
    <source>
        <dbReference type="SAM" id="Phobius"/>
    </source>
</evidence>
<comment type="caution">
    <text evidence="3">The sequence shown here is derived from an EMBL/GenBank/DDBJ whole genome shotgun (WGS) entry which is preliminary data.</text>
</comment>